<dbReference type="InterPro" id="IPR036737">
    <property type="entry name" value="OmpA-like_sf"/>
</dbReference>
<reference evidence="3 4" key="1">
    <citation type="submission" date="2022-10" db="EMBL/GenBank/DDBJ databases">
        <title>Defluviimonas sp. CAU 1641 isolated from mud.</title>
        <authorList>
            <person name="Kim W."/>
        </authorList>
    </citation>
    <scope>NUCLEOTIDE SEQUENCE [LARGE SCALE GENOMIC DNA]</scope>
    <source>
        <strain evidence="3 4">CAU 1641</strain>
    </source>
</reference>
<dbReference type="PROSITE" id="PS51123">
    <property type="entry name" value="OMPA_2"/>
    <property type="match status" value="1"/>
</dbReference>
<dbReference type="SUPFAM" id="SSF103088">
    <property type="entry name" value="OmpA-like"/>
    <property type="match status" value="1"/>
</dbReference>
<keyword evidence="4" id="KW-1185">Reference proteome</keyword>
<evidence type="ECO:0000313" key="3">
    <source>
        <dbReference type="EMBL" id="MCW3783576.1"/>
    </source>
</evidence>
<evidence type="ECO:0000259" key="2">
    <source>
        <dbReference type="PROSITE" id="PS51123"/>
    </source>
</evidence>
<feature type="domain" description="OmpA-like" evidence="2">
    <location>
        <begin position="77"/>
        <end position="193"/>
    </location>
</feature>
<dbReference type="EMBL" id="JAPDOG010000021">
    <property type="protein sequence ID" value="MCW3783576.1"/>
    <property type="molecule type" value="Genomic_DNA"/>
</dbReference>
<organism evidence="3 4">
    <name type="scientific">Defluviimonas salinarum</name>
    <dbReference type="NCBI Taxonomy" id="2992147"/>
    <lineage>
        <taxon>Bacteria</taxon>
        <taxon>Pseudomonadati</taxon>
        <taxon>Pseudomonadota</taxon>
        <taxon>Alphaproteobacteria</taxon>
        <taxon>Rhodobacterales</taxon>
        <taxon>Paracoccaceae</taxon>
        <taxon>Albidovulum</taxon>
    </lineage>
</organism>
<protein>
    <submittedName>
        <fullName evidence="3">OmpA family protein</fullName>
    </submittedName>
</protein>
<comment type="caution">
    <text evidence="3">The sequence shown here is derived from an EMBL/GenBank/DDBJ whole genome shotgun (WGS) entry which is preliminary data.</text>
</comment>
<dbReference type="PANTHER" id="PTHR30329">
    <property type="entry name" value="STATOR ELEMENT OF FLAGELLAR MOTOR COMPLEX"/>
    <property type="match status" value="1"/>
</dbReference>
<evidence type="ECO:0000313" key="4">
    <source>
        <dbReference type="Proteomes" id="UP001207582"/>
    </source>
</evidence>
<dbReference type="Gene3D" id="3.30.1330.60">
    <property type="entry name" value="OmpA-like domain"/>
    <property type="match status" value="1"/>
</dbReference>
<dbReference type="InterPro" id="IPR050330">
    <property type="entry name" value="Bact_OuterMem_StrucFunc"/>
</dbReference>
<dbReference type="InterPro" id="IPR006311">
    <property type="entry name" value="TAT_signal"/>
</dbReference>
<name>A0ABT3J7A6_9RHOB</name>
<dbReference type="PANTHER" id="PTHR30329:SF21">
    <property type="entry name" value="LIPOPROTEIN YIAD-RELATED"/>
    <property type="match status" value="1"/>
</dbReference>
<keyword evidence="1" id="KW-0472">Membrane</keyword>
<dbReference type="InterPro" id="IPR006665">
    <property type="entry name" value="OmpA-like"/>
</dbReference>
<gene>
    <name evidence="3" type="ORF">OM960_18715</name>
</gene>
<dbReference type="Proteomes" id="UP001207582">
    <property type="component" value="Unassembled WGS sequence"/>
</dbReference>
<proteinExistence type="predicted"/>
<dbReference type="PROSITE" id="PS51318">
    <property type="entry name" value="TAT"/>
    <property type="match status" value="1"/>
</dbReference>
<dbReference type="Pfam" id="PF00691">
    <property type="entry name" value="OmpA"/>
    <property type="match status" value="1"/>
</dbReference>
<sequence length="193" mass="20972">MPKDLTSATGRRSFLAGAAAFGGLLVAARGHAAAAMPAHDPWENRAPDNGDRIRLGALAREMDRALIGLPLEPEMMQDHLRLRIPAAMLFVNGKDRLSEDGVALLTLIAPAIIRQKRLRAEIVAHHGQTKSDYQAWMFTRRRAQAVRAALMSRGADGSRLKETGLGAKFPLVPGTDAAAQAANRRIEILFRPL</sequence>
<accession>A0ABT3J7A6</accession>
<dbReference type="RefSeq" id="WP_264773020.1">
    <property type="nucleotide sequence ID" value="NZ_JAPDOG010000021.1"/>
</dbReference>
<evidence type="ECO:0000256" key="1">
    <source>
        <dbReference type="PROSITE-ProRule" id="PRU00473"/>
    </source>
</evidence>